<proteinExistence type="inferred from homology"/>
<dbReference type="GO" id="GO:0016887">
    <property type="term" value="F:ATP hydrolysis activity"/>
    <property type="evidence" value="ECO:0007669"/>
    <property type="project" value="InterPro"/>
</dbReference>
<feature type="domain" description="ABC transporter" evidence="5">
    <location>
        <begin position="6"/>
        <end position="240"/>
    </location>
</feature>
<keyword evidence="7" id="KW-1185">Reference proteome</keyword>
<evidence type="ECO:0000256" key="3">
    <source>
        <dbReference type="ARBA" id="ARBA00022741"/>
    </source>
</evidence>
<keyword evidence="4 6" id="KW-0067">ATP-binding</keyword>
<dbReference type="EMBL" id="SMDN01000002">
    <property type="protein sequence ID" value="TQC54120.1"/>
    <property type="molecule type" value="Genomic_DNA"/>
</dbReference>
<dbReference type="PANTHER" id="PTHR42711:SF5">
    <property type="entry name" value="ABC TRANSPORTER ATP-BINDING PROTEIN NATA"/>
    <property type="match status" value="1"/>
</dbReference>
<evidence type="ECO:0000256" key="1">
    <source>
        <dbReference type="ARBA" id="ARBA00005417"/>
    </source>
</evidence>
<sequence>MKKYILQIKDLCKSFNTKKVLDNLSLKVQEGQLYGFLGVNGAGKSTTLNILLGLLSKDSGHIEIDGEVIDASNDFESIKQKIGVVFQDSILDDNLSVYQNLLLRASLYHKKFKDVKPKELLNDVVEKFRLNDLLKNKYKSLSGGQKRRVDIARALLHRPKILFLDEPTTGLDPQSRKLVWDTLLELKNRFELSIILTTHYMEEANNCDYAIIIDKGVKLAQGTPSELKRFSHTKIYEYTQKSVLLEKICTEENIEFVYENNCYTLIFKTYIDAKNFIIKHPDALVNFELKKGTMDDVFLNLTKGKENINV</sequence>
<evidence type="ECO:0000256" key="4">
    <source>
        <dbReference type="ARBA" id="ARBA00022840"/>
    </source>
</evidence>
<comment type="caution">
    <text evidence="6">The sequence shown here is derived from an EMBL/GenBank/DDBJ whole genome shotgun (WGS) entry which is preliminary data.</text>
</comment>
<dbReference type="Pfam" id="PF00005">
    <property type="entry name" value="ABC_tran"/>
    <property type="match status" value="1"/>
</dbReference>
<comment type="similarity">
    <text evidence="1">Belongs to the ABC transporter superfamily.</text>
</comment>
<evidence type="ECO:0000256" key="2">
    <source>
        <dbReference type="ARBA" id="ARBA00022448"/>
    </source>
</evidence>
<dbReference type="SMART" id="SM00382">
    <property type="entry name" value="AAA"/>
    <property type="match status" value="1"/>
</dbReference>
<name>A0A507SQP8_9BACT</name>
<dbReference type="PROSITE" id="PS50893">
    <property type="entry name" value="ABC_TRANSPORTER_2"/>
    <property type="match status" value="1"/>
</dbReference>
<protein>
    <submittedName>
        <fullName evidence="6">ABC transporter ATP-binding protein</fullName>
    </submittedName>
</protein>
<dbReference type="InterPro" id="IPR017871">
    <property type="entry name" value="ABC_transporter-like_CS"/>
</dbReference>
<dbReference type="InterPro" id="IPR027417">
    <property type="entry name" value="P-loop_NTPase"/>
</dbReference>
<evidence type="ECO:0000313" key="7">
    <source>
        <dbReference type="Proteomes" id="UP000320801"/>
    </source>
</evidence>
<dbReference type="OrthoDB" id="9778547at2"/>
<reference evidence="6 7" key="1">
    <citation type="submission" date="2019-03" db="EMBL/GenBank/DDBJ databases">
        <title>Characterization of a novel Mycoplasma cynos real-time PCR assay.</title>
        <authorList>
            <person name="Tallmadge R.L."/>
            <person name="Mitchell P.K."/>
            <person name="Goodman L."/>
        </authorList>
    </citation>
    <scope>NUCLEOTIDE SEQUENCE [LARGE SCALE GENOMIC DNA]</scope>
    <source>
        <strain evidence="6 7">1642</strain>
    </source>
</reference>
<dbReference type="RefSeq" id="WP_141483702.1">
    <property type="nucleotide sequence ID" value="NZ_SMDN01000002.1"/>
</dbReference>
<evidence type="ECO:0000313" key="6">
    <source>
        <dbReference type="EMBL" id="TQC54120.1"/>
    </source>
</evidence>
<dbReference type="Proteomes" id="UP000320801">
    <property type="component" value="Unassembled WGS sequence"/>
</dbReference>
<dbReference type="AlphaFoldDB" id="A0A507SQP8"/>
<gene>
    <name evidence="6" type="ORF">E1I18_00755</name>
</gene>
<organism evidence="6 7">
    <name type="scientific">Mycoplasmopsis mucosicanis</name>
    <dbReference type="NCBI Taxonomy" id="458208"/>
    <lineage>
        <taxon>Bacteria</taxon>
        <taxon>Bacillati</taxon>
        <taxon>Mycoplasmatota</taxon>
        <taxon>Mycoplasmoidales</taxon>
        <taxon>Metamycoplasmataceae</taxon>
        <taxon>Mycoplasmopsis</taxon>
    </lineage>
</organism>
<dbReference type="SUPFAM" id="SSF52540">
    <property type="entry name" value="P-loop containing nucleoside triphosphate hydrolases"/>
    <property type="match status" value="1"/>
</dbReference>
<dbReference type="PROSITE" id="PS00211">
    <property type="entry name" value="ABC_TRANSPORTER_1"/>
    <property type="match status" value="1"/>
</dbReference>
<evidence type="ECO:0000259" key="5">
    <source>
        <dbReference type="PROSITE" id="PS50893"/>
    </source>
</evidence>
<dbReference type="Gene3D" id="3.40.50.300">
    <property type="entry name" value="P-loop containing nucleotide triphosphate hydrolases"/>
    <property type="match status" value="1"/>
</dbReference>
<accession>A0A507SQP8</accession>
<dbReference type="InterPro" id="IPR050763">
    <property type="entry name" value="ABC_transporter_ATP-binding"/>
</dbReference>
<keyword evidence="2" id="KW-0813">Transport</keyword>
<keyword evidence="3" id="KW-0547">Nucleotide-binding</keyword>
<dbReference type="GO" id="GO:0005524">
    <property type="term" value="F:ATP binding"/>
    <property type="evidence" value="ECO:0007669"/>
    <property type="project" value="UniProtKB-KW"/>
</dbReference>
<dbReference type="InterPro" id="IPR003439">
    <property type="entry name" value="ABC_transporter-like_ATP-bd"/>
</dbReference>
<dbReference type="InterPro" id="IPR003593">
    <property type="entry name" value="AAA+_ATPase"/>
</dbReference>
<dbReference type="PANTHER" id="PTHR42711">
    <property type="entry name" value="ABC TRANSPORTER ATP-BINDING PROTEIN"/>
    <property type="match status" value="1"/>
</dbReference>